<proteinExistence type="predicted"/>
<accession>A0A1I6RLZ7</accession>
<protein>
    <recommendedName>
        <fullName evidence="2">HNH nuclease domain-containing protein</fullName>
    </recommendedName>
</protein>
<dbReference type="STRING" id="95161.SAMN05660874_02365"/>
<dbReference type="InterPro" id="IPR003870">
    <property type="entry name" value="DUF222"/>
</dbReference>
<feature type="domain" description="HNH nuclease" evidence="2">
    <location>
        <begin position="325"/>
        <end position="377"/>
    </location>
</feature>
<dbReference type="Proteomes" id="UP000198852">
    <property type="component" value="Unassembled WGS sequence"/>
</dbReference>
<dbReference type="Pfam" id="PF02720">
    <property type="entry name" value="DUF222"/>
    <property type="match status" value="1"/>
</dbReference>
<gene>
    <name evidence="3" type="ORF">SAMN05660874_02365</name>
</gene>
<dbReference type="AlphaFoldDB" id="A0A1I6RLZ7"/>
<dbReference type="InterPro" id="IPR003615">
    <property type="entry name" value="HNH_nuc"/>
</dbReference>
<name>A0A1I6RLZ7_9PSEU</name>
<sequence>MTQVFADAVATARAAVAGAVASPRRASELAGAIRELESLARYVHSVQGELIAEAERHEVARAHGARNTGVWLQDVLRVDPGQARGRVEVAVSSAASEARRALAEGAISVEHAQVIASCVKRLPAHAAGEAPRVETVLVQRARRCRPRDLRRLANGINAGYDRRAAASEEDAQHESRELHYVTTGDGSVVVKARLDKEVGRKFIAALRPLSKPCPAHDGTPDPRTPAQRHADGLATLVDLALGSEGMPRVGGQRVQVQVTVGYDDLVRSLDSDAEGVLPGMFADGEPISVDAVRRLACDAGILPVVLGSDGVALDYGREERTAPPQLRAALFRRDGICAFPGCEHPPGTSQAHHVVEWFNGGETNPGNMVMLCAFHHRTVHSDHWNIVIEEGRTLFTPPRRIDPDQTPRPGGTARPSDHLRLVRELVPRPRQPEPAT</sequence>
<evidence type="ECO:0000259" key="2">
    <source>
        <dbReference type="SMART" id="SM00507"/>
    </source>
</evidence>
<dbReference type="Gene3D" id="1.10.30.50">
    <property type="match status" value="1"/>
</dbReference>
<dbReference type="EMBL" id="FOZX01000003">
    <property type="protein sequence ID" value="SFS65712.1"/>
    <property type="molecule type" value="Genomic_DNA"/>
</dbReference>
<organism evidence="3 4">
    <name type="scientific">Saccharopolyspora flava</name>
    <dbReference type="NCBI Taxonomy" id="95161"/>
    <lineage>
        <taxon>Bacteria</taxon>
        <taxon>Bacillati</taxon>
        <taxon>Actinomycetota</taxon>
        <taxon>Actinomycetes</taxon>
        <taxon>Pseudonocardiales</taxon>
        <taxon>Pseudonocardiaceae</taxon>
        <taxon>Saccharopolyspora</taxon>
    </lineage>
</organism>
<dbReference type="SMART" id="SM00507">
    <property type="entry name" value="HNHc"/>
    <property type="match status" value="1"/>
</dbReference>
<evidence type="ECO:0000256" key="1">
    <source>
        <dbReference type="SAM" id="MobiDB-lite"/>
    </source>
</evidence>
<keyword evidence="4" id="KW-1185">Reference proteome</keyword>
<feature type="region of interest" description="Disordered" evidence="1">
    <location>
        <begin position="395"/>
        <end position="436"/>
    </location>
</feature>
<feature type="compositionally biased region" description="Basic and acidic residues" evidence="1">
    <location>
        <begin position="415"/>
        <end position="436"/>
    </location>
</feature>
<reference evidence="4" key="1">
    <citation type="submission" date="2016-10" db="EMBL/GenBank/DDBJ databases">
        <authorList>
            <person name="Varghese N."/>
            <person name="Submissions S."/>
        </authorList>
    </citation>
    <scope>NUCLEOTIDE SEQUENCE [LARGE SCALE GENOMIC DNA]</scope>
    <source>
        <strain evidence="4">DSM 44771</strain>
    </source>
</reference>
<evidence type="ECO:0000313" key="4">
    <source>
        <dbReference type="Proteomes" id="UP000198852"/>
    </source>
</evidence>
<evidence type="ECO:0000313" key="3">
    <source>
        <dbReference type="EMBL" id="SFS65712.1"/>
    </source>
</evidence>
<dbReference type="CDD" id="cd00085">
    <property type="entry name" value="HNHc"/>
    <property type="match status" value="1"/>
</dbReference>